<evidence type="ECO:0000256" key="1">
    <source>
        <dbReference type="SAM" id="MobiDB-lite"/>
    </source>
</evidence>
<accession>A0A8J5TSG4</accession>
<evidence type="ECO:0000313" key="4">
    <source>
        <dbReference type="EMBL" id="KAG7408904.1"/>
    </source>
</evidence>
<protein>
    <recommendedName>
        <fullName evidence="3">Sulfatase N-terminal domain-containing protein</fullName>
    </recommendedName>
</protein>
<dbReference type="Pfam" id="PF00884">
    <property type="entry name" value="Sulfatase"/>
    <property type="match status" value="1"/>
</dbReference>
<evidence type="ECO:0000256" key="2">
    <source>
        <dbReference type="SAM" id="Phobius"/>
    </source>
</evidence>
<comment type="caution">
    <text evidence="4">The sequence shown here is derived from an EMBL/GenBank/DDBJ whole genome shotgun (WGS) entry which is preliminary data.</text>
</comment>
<dbReference type="AlphaFoldDB" id="A0A8J5TSG4"/>
<feature type="transmembrane region" description="Helical" evidence="2">
    <location>
        <begin position="203"/>
        <end position="225"/>
    </location>
</feature>
<feature type="domain" description="Sulfatase N-terminal" evidence="3">
    <location>
        <begin position="551"/>
        <end position="742"/>
    </location>
</feature>
<feature type="transmembrane region" description="Helical" evidence="2">
    <location>
        <begin position="38"/>
        <end position="58"/>
    </location>
</feature>
<keyword evidence="2" id="KW-0812">Transmembrane</keyword>
<keyword evidence="2" id="KW-1133">Transmembrane helix</keyword>
<reference evidence="4" key="1">
    <citation type="submission" date="2021-04" db="EMBL/GenBank/DDBJ databases">
        <title>First draft genome resource for Brassicaceae pathogens Fusarium oxysporum f. sp. raphani and Fusarium oxysporum f. sp. rapae.</title>
        <authorList>
            <person name="Asai S."/>
        </authorList>
    </citation>
    <scope>NUCLEOTIDE SEQUENCE</scope>
    <source>
        <strain evidence="4">Tf1262</strain>
    </source>
</reference>
<proteinExistence type="predicted"/>
<dbReference type="PANTHER" id="PTHR43751">
    <property type="entry name" value="SULFATASE"/>
    <property type="match status" value="1"/>
</dbReference>
<keyword evidence="2" id="KW-0472">Membrane</keyword>
<feature type="transmembrane region" description="Helical" evidence="2">
    <location>
        <begin position="64"/>
        <end position="84"/>
    </location>
</feature>
<dbReference type="InterPro" id="IPR052701">
    <property type="entry name" value="GAG_Ulvan_Degrading_Sulfatases"/>
</dbReference>
<sequence length="879" mass="100315">MPSSVSFLFAFFSVSLFFTKLLHLYIHLHSITVIDFIVYLPTFFLQDVFLVCLVRLLLRRGRTIPSFVGYLLGSILILITFGGASSELGFYYRTGGEIEWSDAGDFVNDEGLSVLVSESSGVLPRWELGIRTRQAHRFRVSRYLGAKIRPQKHVQHDPEDVEALMERPSTGDSASNDNRKSSTSSGGGEEKHSRDSPSWQRRWCFIPSWVLTSTVLVFVGITAIIRPDKPFNHMATSLPSRILDSFRPTLGSCASNNEWPLKELIDKSKWLDPSGDFKGWAPGTDNNKFVKQYRENPPKWLPEPIPAGFLKWDKNRYQNNDKDVGTDDACPNTLRDRGFYNPVNDPMRISNLNQSILAPVKEALSNNSVKIRHIVLILMESMREELFPIQQDTDIHRFIMDSHEKSLRDEVNARVSRMTPNAEKITGKPGNYKSENGSTYDPPTKPEWNDKTKPGFGGINVIGGLTSSSVSTKSLATTHCGAWPMAVNMFEEAVVESYQPCIPQVLELFNTLKGSNNTKDAKVWSDGFRKPQDEFHEYQWYPAFFQAVTDTYDRQDIFDAKIGFKYIFTKGNLDKEAHDKPEMEKINYFGYPETDLKEHIEKYITDGLANNQRLFISHFTSTTHHPWGMPKWFETEKYMGKVGKRHQDFNKYLNTVRFTDAWLGELMQMFDDTGIADETLVVFVGDHGQAFREDSPKTGTYENRHISNFRVPISFHHPNIPRVQYEANVTSISILPTILDLLINTGSLNAHDTAVASDLVNDFEGQSLIRPYHKSLNGRRAWNFGLINPGGGMIAVTSADAPWRLVIPLKKDLEYTFTDIGKNPREMDPLNQWSIKPMIKAVKRKYGLEAADWVREADQVAHWWSLERTRLWGYKLKGD</sequence>
<name>A0A8J5TSG4_FUSOX</name>
<evidence type="ECO:0000259" key="3">
    <source>
        <dbReference type="Pfam" id="PF00884"/>
    </source>
</evidence>
<feature type="transmembrane region" description="Helical" evidence="2">
    <location>
        <begin position="6"/>
        <end position="26"/>
    </location>
</feature>
<dbReference type="PANTHER" id="PTHR43751:SF3">
    <property type="entry name" value="SULFATASE N-TERMINAL DOMAIN-CONTAINING PROTEIN"/>
    <property type="match status" value="1"/>
</dbReference>
<organism evidence="4 5">
    <name type="scientific">Fusarium oxysporum f. sp. raphani</name>
    <dbReference type="NCBI Taxonomy" id="96318"/>
    <lineage>
        <taxon>Eukaryota</taxon>
        <taxon>Fungi</taxon>
        <taxon>Dikarya</taxon>
        <taxon>Ascomycota</taxon>
        <taxon>Pezizomycotina</taxon>
        <taxon>Sordariomycetes</taxon>
        <taxon>Hypocreomycetidae</taxon>
        <taxon>Hypocreales</taxon>
        <taxon>Nectriaceae</taxon>
        <taxon>Fusarium</taxon>
        <taxon>Fusarium oxysporum species complex</taxon>
    </lineage>
</organism>
<evidence type="ECO:0000313" key="5">
    <source>
        <dbReference type="Proteomes" id="UP000693942"/>
    </source>
</evidence>
<dbReference type="EMBL" id="JAELUR010000028">
    <property type="protein sequence ID" value="KAG7408904.1"/>
    <property type="molecule type" value="Genomic_DNA"/>
</dbReference>
<feature type="region of interest" description="Disordered" evidence="1">
    <location>
        <begin position="151"/>
        <end position="195"/>
    </location>
</feature>
<gene>
    <name evidence="4" type="ORF">Forpi1262_v017887</name>
</gene>
<feature type="region of interest" description="Disordered" evidence="1">
    <location>
        <begin position="420"/>
        <end position="451"/>
    </location>
</feature>
<dbReference type="InterPro" id="IPR000917">
    <property type="entry name" value="Sulfatase_N"/>
</dbReference>
<dbReference type="Proteomes" id="UP000693942">
    <property type="component" value="Unassembled WGS sequence"/>
</dbReference>